<dbReference type="SUPFAM" id="SSF81606">
    <property type="entry name" value="PP2C-like"/>
    <property type="match status" value="1"/>
</dbReference>
<evidence type="ECO:0000259" key="1">
    <source>
        <dbReference type="PROSITE" id="PS51746"/>
    </source>
</evidence>
<gene>
    <name evidence="2" type="ORF">CLO192961_LOCUS494729</name>
</gene>
<keyword evidence="3" id="KW-1185">Reference proteome</keyword>
<dbReference type="Gene3D" id="3.60.40.10">
    <property type="entry name" value="PPM-type phosphatase domain"/>
    <property type="match status" value="1"/>
</dbReference>
<dbReference type="InterPro" id="IPR001932">
    <property type="entry name" value="PPM-type_phosphatase-like_dom"/>
</dbReference>
<accession>A0ABY6V670</accession>
<name>A0ABY6V670_BIOOC</name>
<dbReference type="InterPro" id="IPR015655">
    <property type="entry name" value="PP2C"/>
</dbReference>
<evidence type="ECO:0000313" key="3">
    <source>
        <dbReference type="Proteomes" id="UP000766486"/>
    </source>
</evidence>
<comment type="caution">
    <text evidence="2">The sequence shown here is derived from an EMBL/GenBank/DDBJ whole genome shotgun (WGS) entry which is preliminary data.</text>
</comment>
<dbReference type="InterPro" id="IPR036457">
    <property type="entry name" value="PPM-type-like_dom_sf"/>
</dbReference>
<dbReference type="CDD" id="cd00143">
    <property type="entry name" value="PP2Cc"/>
    <property type="match status" value="1"/>
</dbReference>
<dbReference type="PROSITE" id="PS51746">
    <property type="entry name" value="PPM_2"/>
    <property type="match status" value="1"/>
</dbReference>
<dbReference type="Proteomes" id="UP000766486">
    <property type="component" value="Unassembled WGS sequence"/>
</dbReference>
<reference evidence="2 3" key="1">
    <citation type="submission" date="2019-06" db="EMBL/GenBank/DDBJ databases">
        <authorList>
            <person name="Broberg M."/>
        </authorList>
    </citation>
    <scope>NUCLEOTIDE SEQUENCE [LARGE SCALE GENOMIC DNA]</scope>
</reference>
<organism evidence="2 3">
    <name type="scientific">Bionectria ochroleuca</name>
    <name type="common">Gliocladium roseum</name>
    <dbReference type="NCBI Taxonomy" id="29856"/>
    <lineage>
        <taxon>Eukaryota</taxon>
        <taxon>Fungi</taxon>
        <taxon>Dikarya</taxon>
        <taxon>Ascomycota</taxon>
        <taxon>Pezizomycotina</taxon>
        <taxon>Sordariomycetes</taxon>
        <taxon>Hypocreomycetidae</taxon>
        <taxon>Hypocreales</taxon>
        <taxon>Bionectriaceae</taxon>
        <taxon>Clonostachys</taxon>
    </lineage>
</organism>
<dbReference type="PANTHER" id="PTHR13832:SF792">
    <property type="entry name" value="GM14286P"/>
    <property type="match status" value="1"/>
</dbReference>
<evidence type="ECO:0000313" key="2">
    <source>
        <dbReference type="EMBL" id="VUC38148.1"/>
    </source>
</evidence>
<dbReference type="PANTHER" id="PTHR13832">
    <property type="entry name" value="PROTEIN PHOSPHATASE 2C"/>
    <property type="match status" value="1"/>
</dbReference>
<dbReference type="SMART" id="SM00332">
    <property type="entry name" value="PP2Cc"/>
    <property type="match status" value="1"/>
</dbReference>
<proteinExistence type="predicted"/>
<dbReference type="EMBL" id="CABFNS010001113">
    <property type="protein sequence ID" value="VUC38148.1"/>
    <property type="molecule type" value="Genomic_DNA"/>
</dbReference>
<feature type="domain" description="PPM-type phosphatase" evidence="1">
    <location>
        <begin position="61"/>
        <end position="416"/>
    </location>
</feature>
<sequence>MDFLQPLSDRLLGSADPARTIDPFNWTYSTHAPLNLTEATEKLREEESIEVSGCQKIRTHIVQVASQQPVEDRFTCEAIKVESQEWPYWGVFDGHSGWATAEILRNVLGPYLARELSGLDASDVHNHVHVRAAVEKVFCTLDDKILSDGLKAIDGSLSHAEAMCRMAPSSSGSCATTVFLDPVTKTLHVACVGDSRAVLGRKSDETGKAWTAEPLSEDQTGFNKDEIERIEQEHPGETPVSDGRVLNCAVTRSFGDNRWKWPLKDLETWRDYYFGRNTLSNYHTPPYLTAKPVVTSTQIKAGDFLILASDGFWSHVSSEDAVHCASMWLRRESGAKTDQKTPALPAEEASKRTSGYPYDFIMDRADFIVNDENAATHLARNAFGGRNEDLFCSLLSTKAPDSKEARDDLTVIVVLF</sequence>
<protein>
    <recommendedName>
        <fullName evidence="1">PPM-type phosphatase domain-containing protein</fullName>
    </recommendedName>
</protein>
<dbReference type="Pfam" id="PF00481">
    <property type="entry name" value="PP2C"/>
    <property type="match status" value="1"/>
</dbReference>